<evidence type="ECO:0000259" key="2">
    <source>
        <dbReference type="Pfam" id="PF03992"/>
    </source>
</evidence>
<feature type="domain" description="ABM" evidence="2">
    <location>
        <begin position="24"/>
        <end position="95"/>
    </location>
</feature>
<dbReference type="InterPro" id="IPR011008">
    <property type="entry name" value="Dimeric_a/b-barrel"/>
</dbReference>
<dbReference type="SUPFAM" id="SSF54909">
    <property type="entry name" value="Dimeric alpha+beta barrel"/>
    <property type="match status" value="1"/>
</dbReference>
<accession>A0ABX5NUF3</accession>
<keyword evidence="4" id="KW-1185">Reference proteome</keyword>
<dbReference type="EMBL" id="QJRY01000002">
    <property type="protein sequence ID" value="PYB75555.1"/>
    <property type="molecule type" value="Genomic_DNA"/>
</dbReference>
<gene>
    <name evidence="3" type="ORF">DMY87_09025</name>
</gene>
<dbReference type="InterPro" id="IPR007138">
    <property type="entry name" value="ABM_dom"/>
</dbReference>
<evidence type="ECO:0000256" key="1">
    <source>
        <dbReference type="SAM" id="MobiDB-lite"/>
    </source>
</evidence>
<evidence type="ECO:0000313" key="3">
    <source>
        <dbReference type="EMBL" id="PYB75555.1"/>
    </source>
</evidence>
<name>A0ABX5NUF3_9HYPH</name>
<proteinExistence type="predicted"/>
<protein>
    <recommendedName>
        <fullName evidence="2">ABM domain-containing protein</fullName>
    </recommendedName>
</protein>
<feature type="region of interest" description="Disordered" evidence="1">
    <location>
        <begin position="120"/>
        <end position="162"/>
    </location>
</feature>
<reference evidence="3 4" key="1">
    <citation type="submission" date="2018-06" db="EMBL/GenBank/DDBJ databases">
        <title>Rhizobium wuzhouense sp. nov., isolated from roots of Oryza officinalis.</title>
        <authorList>
            <person name="Yuan T."/>
        </authorList>
    </citation>
    <scope>NUCLEOTIDE SEQUENCE [LARGE SCALE GENOMIC DNA]</scope>
    <source>
        <strain evidence="3 4">W44</strain>
    </source>
</reference>
<feature type="compositionally biased region" description="Low complexity" evidence="1">
    <location>
        <begin position="120"/>
        <end position="133"/>
    </location>
</feature>
<evidence type="ECO:0000313" key="4">
    <source>
        <dbReference type="Proteomes" id="UP000247536"/>
    </source>
</evidence>
<dbReference type="Pfam" id="PF03992">
    <property type="entry name" value="ABM"/>
    <property type="match status" value="1"/>
</dbReference>
<sequence>MRYPPAMGLLIAPWHSSAETRASMIIIQGEIQIDPSDVAAFERDIRTINPLILPDSGCLFYVVTVVDAVGGRLAVSERWRDQGSLTAHLNRSEAVSFMTVWGGRMRGNLSVFDAQNERALGGRLPPLAPPHGGCRQQKDAKPGSSGRVSTERLPNNRWMRAG</sequence>
<dbReference type="Gene3D" id="3.30.70.100">
    <property type="match status" value="1"/>
</dbReference>
<comment type="caution">
    <text evidence="3">The sequence shown here is derived from an EMBL/GenBank/DDBJ whole genome shotgun (WGS) entry which is preliminary data.</text>
</comment>
<organism evidence="3 4">
    <name type="scientific">Rhizobium wuzhouense</name>
    <dbReference type="NCBI Taxonomy" id="1986026"/>
    <lineage>
        <taxon>Bacteria</taxon>
        <taxon>Pseudomonadati</taxon>
        <taxon>Pseudomonadota</taxon>
        <taxon>Alphaproteobacteria</taxon>
        <taxon>Hyphomicrobiales</taxon>
        <taxon>Rhizobiaceae</taxon>
        <taxon>Rhizobium/Agrobacterium group</taxon>
        <taxon>Rhizobium</taxon>
    </lineage>
</organism>
<dbReference type="Proteomes" id="UP000247536">
    <property type="component" value="Unassembled WGS sequence"/>
</dbReference>